<evidence type="ECO:0000256" key="1">
    <source>
        <dbReference type="ARBA" id="ARBA00004496"/>
    </source>
</evidence>
<dbReference type="Gene3D" id="3.30.590.10">
    <property type="entry name" value="Glutamine synthetase/guanido kinase, catalytic domain"/>
    <property type="match status" value="1"/>
</dbReference>
<feature type="binding site" evidence="12">
    <location>
        <position position="133"/>
    </location>
    <ligand>
        <name>Mg(2+)</name>
        <dbReference type="ChEBI" id="CHEBI:18420"/>
        <label>1</label>
    </ligand>
</feature>
<comment type="similarity">
    <text evidence="2 13 14">Belongs to the glutamine synthetase family.</text>
</comment>
<dbReference type="InterPro" id="IPR027302">
    <property type="entry name" value="Gln_synth_N_conserv_site"/>
</dbReference>
<feature type="binding site" evidence="11">
    <location>
        <position position="338"/>
    </location>
    <ligand>
        <name>ATP</name>
        <dbReference type="ChEBI" id="CHEBI:30616"/>
    </ligand>
</feature>
<evidence type="ECO:0000256" key="11">
    <source>
        <dbReference type="PIRSR" id="PIRSR604809-2"/>
    </source>
</evidence>
<comment type="cofactor">
    <cofactor evidence="12">
        <name>Mg(2+)</name>
        <dbReference type="ChEBI" id="CHEBI:18420"/>
    </cofactor>
    <text evidence="12">Binds 2 Mg(2+) ions per subunit.</text>
</comment>
<dbReference type="PROSITE" id="PS51986">
    <property type="entry name" value="GS_BETA_GRASP"/>
    <property type="match status" value="1"/>
</dbReference>
<dbReference type="SUPFAM" id="SSF55931">
    <property type="entry name" value="Glutamine synthetase/guanido kinase"/>
    <property type="match status" value="1"/>
</dbReference>
<dbReference type="InterPro" id="IPR004809">
    <property type="entry name" value="Gln_synth_I"/>
</dbReference>
<feature type="binding site" evidence="10">
    <location>
        <position position="359"/>
    </location>
    <ligand>
        <name>L-glutamate</name>
        <dbReference type="ChEBI" id="CHEBI:29985"/>
    </ligand>
</feature>
<dbReference type="GO" id="GO:0016020">
    <property type="term" value="C:membrane"/>
    <property type="evidence" value="ECO:0007669"/>
    <property type="project" value="TreeGrafter"/>
</dbReference>
<feature type="binding site" evidence="11">
    <location>
        <position position="205"/>
    </location>
    <ligand>
        <name>ATP</name>
        <dbReference type="ChEBI" id="CHEBI:30616"/>
    </ligand>
</feature>
<dbReference type="OrthoDB" id="9807095at2"/>
<evidence type="ECO:0000259" key="16">
    <source>
        <dbReference type="PROSITE" id="PS51986"/>
    </source>
</evidence>
<dbReference type="InterPro" id="IPR008147">
    <property type="entry name" value="Gln_synt_N"/>
</dbReference>
<dbReference type="GO" id="GO:0006542">
    <property type="term" value="P:glutamine biosynthetic process"/>
    <property type="evidence" value="ECO:0007669"/>
    <property type="project" value="InterPro"/>
</dbReference>
<dbReference type="Gene3D" id="3.10.20.70">
    <property type="entry name" value="Glutamine synthetase, N-terminal domain"/>
    <property type="match status" value="1"/>
</dbReference>
<gene>
    <name evidence="18" type="primary">glnA</name>
    <name evidence="18" type="ORF">CFX0092_A1037</name>
</gene>
<evidence type="ECO:0000256" key="6">
    <source>
        <dbReference type="ARBA" id="ARBA00022598"/>
    </source>
</evidence>
<feature type="binding site" evidence="10">
    <location>
        <position position="320"/>
    </location>
    <ligand>
        <name>L-glutamate</name>
        <dbReference type="ChEBI" id="CHEBI:29985"/>
    </ligand>
</feature>
<comment type="subcellular location">
    <subcellularLocation>
        <location evidence="1">Cytoplasm</location>
    </subcellularLocation>
</comment>
<dbReference type="InterPro" id="IPR036651">
    <property type="entry name" value="Gln_synt_N_sf"/>
</dbReference>
<dbReference type="SMART" id="SM01230">
    <property type="entry name" value="Gln-synt_C"/>
    <property type="match status" value="1"/>
</dbReference>
<evidence type="ECO:0000256" key="8">
    <source>
        <dbReference type="ARBA" id="ARBA00022840"/>
    </source>
</evidence>
<feature type="binding site" evidence="12">
    <location>
        <position position="218"/>
    </location>
    <ligand>
        <name>Mg(2+)</name>
        <dbReference type="ChEBI" id="CHEBI:18420"/>
        <label>1</label>
    </ligand>
</feature>
<feature type="domain" description="GS beta-grasp" evidence="16">
    <location>
        <begin position="13"/>
        <end position="98"/>
    </location>
</feature>
<dbReference type="InterPro" id="IPR008146">
    <property type="entry name" value="Gln_synth_cat_dom"/>
</dbReference>
<feature type="domain" description="GS catalytic" evidence="17">
    <location>
        <begin position="106"/>
        <end position="467"/>
    </location>
</feature>
<keyword evidence="6 15" id="KW-0436">Ligase</keyword>
<dbReference type="Pfam" id="PF03951">
    <property type="entry name" value="Gln-synt_N"/>
    <property type="match status" value="1"/>
</dbReference>
<evidence type="ECO:0000256" key="13">
    <source>
        <dbReference type="PROSITE-ProRule" id="PRU01330"/>
    </source>
</evidence>
<accession>A0A160T2V8</accession>
<dbReference type="SUPFAM" id="SSF54368">
    <property type="entry name" value="Glutamine synthetase, N-terminal domain"/>
    <property type="match status" value="1"/>
</dbReference>
<feature type="binding site" evidence="12">
    <location>
        <position position="210"/>
    </location>
    <ligand>
        <name>Mg(2+)</name>
        <dbReference type="ChEBI" id="CHEBI:18420"/>
        <label>1</label>
    </ligand>
</feature>
<dbReference type="InterPro" id="IPR014746">
    <property type="entry name" value="Gln_synth/guanido_kin_cat_dom"/>
</dbReference>
<dbReference type="EC" id="6.3.1.2" evidence="3 15"/>
<dbReference type="KEGG" id="pbf:CFX0092_A1037"/>
<dbReference type="EMBL" id="LN890655">
    <property type="protein sequence ID" value="CUS02915.2"/>
    <property type="molecule type" value="Genomic_DNA"/>
</dbReference>
<evidence type="ECO:0000256" key="10">
    <source>
        <dbReference type="PIRSR" id="PIRSR604809-1"/>
    </source>
</evidence>
<dbReference type="GO" id="GO:0005737">
    <property type="term" value="C:cytoplasm"/>
    <property type="evidence" value="ECO:0007669"/>
    <property type="project" value="UniProtKB-SubCell"/>
</dbReference>
<evidence type="ECO:0000256" key="12">
    <source>
        <dbReference type="PIRSR" id="PIRSR604809-3"/>
    </source>
</evidence>
<dbReference type="GO" id="GO:0004356">
    <property type="term" value="F:glutamine synthetase activity"/>
    <property type="evidence" value="ECO:0007669"/>
    <property type="project" value="UniProtKB-EC"/>
</dbReference>
<proteinExistence type="inferred from homology"/>
<dbReference type="NCBIfam" id="TIGR00653">
    <property type="entry name" value="GlnA"/>
    <property type="match status" value="1"/>
</dbReference>
<evidence type="ECO:0000256" key="5">
    <source>
        <dbReference type="ARBA" id="ARBA00022490"/>
    </source>
</evidence>
<feature type="binding site" evidence="12">
    <location>
        <position position="267"/>
    </location>
    <ligand>
        <name>Mg(2+)</name>
        <dbReference type="ChEBI" id="CHEBI:18420"/>
        <label>1</label>
    </ligand>
</feature>
<feature type="binding site" evidence="10">
    <location>
        <begin position="262"/>
        <end position="263"/>
    </location>
    <ligand>
        <name>L-glutamate</name>
        <dbReference type="ChEBI" id="CHEBI:29985"/>
    </ligand>
</feature>
<feature type="binding site" evidence="11">
    <location>
        <begin position="269"/>
        <end position="271"/>
    </location>
    <ligand>
        <name>ATP</name>
        <dbReference type="ChEBI" id="CHEBI:30616"/>
    </ligand>
</feature>
<evidence type="ECO:0000256" key="14">
    <source>
        <dbReference type="RuleBase" id="RU000384"/>
    </source>
</evidence>
<dbReference type="Proteomes" id="UP000215027">
    <property type="component" value="Chromosome I"/>
</dbReference>
<evidence type="ECO:0000256" key="9">
    <source>
        <dbReference type="ARBA" id="ARBA00049436"/>
    </source>
</evidence>
<keyword evidence="12" id="KW-0460">Magnesium</keyword>
<evidence type="ECO:0000256" key="4">
    <source>
        <dbReference type="ARBA" id="ARBA00021364"/>
    </source>
</evidence>
<organism evidence="18 19">
    <name type="scientific">Candidatus Promineifilum breve</name>
    <dbReference type="NCBI Taxonomy" id="1806508"/>
    <lineage>
        <taxon>Bacteria</taxon>
        <taxon>Bacillati</taxon>
        <taxon>Chloroflexota</taxon>
        <taxon>Ardenticatenia</taxon>
        <taxon>Candidatus Promineifilales</taxon>
        <taxon>Candidatus Promineifilaceae</taxon>
        <taxon>Candidatus Promineifilum</taxon>
    </lineage>
</organism>
<dbReference type="InterPro" id="IPR027303">
    <property type="entry name" value="Gln_synth_gly_rich_site"/>
</dbReference>
<feature type="binding site" evidence="10">
    <location>
        <position position="338"/>
    </location>
    <ligand>
        <name>L-glutamate</name>
        <dbReference type="ChEBI" id="CHEBI:29985"/>
    </ligand>
</feature>
<evidence type="ECO:0000256" key="3">
    <source>
        <dbReference type="ARBA" id="ARBA00012937"/>
    </source>
</evidence>
<dbReference type="AlphaFoldDB" id="A0A160T2V8"/>
<protein>
    <recommendedName>
        <fullName evidence="4 15">Glutamine synthetase</fullName>
        <ecNumber evidence="3 15">6.3.1.2</ecNumber>
    </recommendedName>
</protein>
<evidence type="ECO:0000256" key="15">
    <source>
        <dbReference type="RuleBase" id="RU004356"/>
    </source>
</evidence>
<feature type="binding site" evidence="11">
    <location>
        <position position="352"/>
    </location>
    <ligand>
        <name>ATP</name>
        <dbReference type="ChEBI" id="CHEBI:30616"/>
    </ligand>
</feature>
<evidence type="ECO:0000313" key="18">
    <source>
        <dbReference type="EMBL" id="CUS02915.2"/>
    </source>
</evidence>
<dbReference type="GO" id="GO:0046872">
    <property type="term" value="F:metal ion binding"/>
    <property type="evidence" value="ECO:0007669"/>
    <property type="project" value="UniProtKB-KW"/>
</dbReference>
<evidence type="ECO:0000256" key="7">
    <source>
        <dbReference type="ARBA" id="ARBA00022741"/>
    </source>
</evidence>
<feature type="binding site" evidence="12">
    <location>
        <position position="357"/>
    </location>
    <ligand>
        <name>Mg(2+)</name>
        <dbReference type="ChEBI" id="CHEBI:18420"/>
        <label>1</label>
    </ligand>
</feature>
<dbReference type="PROSITE" id="PS00180">
    <property type="entry name" value="GLNA_1"/>
    <property type="match status" value="1"/>
</dbReference>
<dbReference type="GO" id="GO:0019740">
    <property type="term" value="P:nitrogen utilization"/>
    <property type="evidence" value="ECO:0007669"/>
    <property type="project" value="TreeGrafter"/>
</dbReference>
<dbReference type="PROSITE" id="PS51987">
    <property type="entry name" value="GS_CATALYTIC"/>
    <property type="match status" value="1"/>
</dbReference>
<keyword evidence="8 11" id="KW-0067">ATP-binding</keyword>
<keyword evidence="12" id="KW-0479">Metal-binding</keyword>
<dbReference type="PROSITE" id="PS00181">
    <property type="entry name" value="GLNA_ATP"/>
    <property type="match status" value="1"/>
</dbReference>
<keyword evidence="7 11" id="KW-0547">Nucleotide-binding</keyword>
<dbReference type="RefSeq" id="WP_095042480.1">
    <property type="nucleotide sequence ID" value="NZ_LN890655.1"/>
</dbReference>
<dbReference type="GO" id="GO:0005524">
    <property type="term" value="F:ATP binding"/>
    <property type="evidence" value="ECO:0007669"/>
    <property type="project" value="UniProtKB-KW"/>
</dbReference>
<dbReference type="PANTHER" id="PTHR43407">
    <property type="entry name" value="GLUTAMINE SYNTHETASE"/>
    <property type="match status" value="1"/>
</dbReference>
<keyword evidence="19" id="KW-1185">Reference proteome</keyword>
<keyword evidence="5" id="KW-0963">Cytoplasm</keyword>
<sequence>MTPNDVSKLIKEKSIEVIDIKFTDLFGQWQHFSVPVEEFSEEGAFEEGLGFDGSSIRGFQSIESSDMILILDPSTAIVDPICAAPTLSLVGDVYDPISRQPYSRDPRYVARKAVEYMKGTGIADTAYFGPEAEFFVFDKVMYSAGEYSAAYQVDSVEGPWNSGIFGFGHSVPHKRGYFPVAPFDTLQDLRSEMVRELIDAGVPIELHHHEVGTAGQCEIDMHYDTMVKMADNVQLYKYIVKNVAQRHGKTVTFMPKPIYADNGSGMHTHQSLWKDGQPLFFDADGYAQLSQLAKWYIGGILKHINALLAICAPTTNSYRRLVPGYEAPVVIAYSARNRSAAIRIPMYSKSPKAKRIEFRCPDPAANPYLAFAAMLMAGLDGIKNQIDPGDPAEMDLFHEENISKVTMTVGKLNEALDALEADHDFLLEGGVFTKDVLDAYISYKHETEIGPVSLRPHPYEFLLYYGI</sequence>
<evidence type="ECO:0000313" key="19">
    <source>
        <dbReference type="Proteomes" id="UP000215027"/>
    </source>
</evidence>
<feature type="binding site" evidence="12">
    <location>
        <position position="131"/>
    </location>
    <ligand>
        <name>Mg(2+)</name>
        <dbReference type="ChEBI" id="CHEBI:18420"/>
        <label>1</label>
    </ligand>
</feature>
<dbReference type="PANTHER" id="PTHR43407:SF1">
    <property type="entry name" value="LENGSIN"/>
    <property type="match status" value="1"/>
</dbReference>
<feature type="binding site" evidence="10">
    <location>
        <position position="326"/>
    </location>
    <ligand>
        <name>L-glutamate</name>
        <dbReference type="ChEBI" id="CHEBI:29985"/>
    </ligand>
</feature>
<dbReference type="Pfam" id="PF00120">
    <property type="entry name" value="Gln-synt_C"/>
    <property type="match status" value="1"/>
</dbReference>
<evidence type="ECO:0000259" key="17">
    <source>
        <dbReference type="PROSITE" id="PS51987"/>
    </source>
</evidence>
<comment type="catalytic activity">
    <reaction evidence="9 15">
        <text>L-glutamate + NH4(+) + ATP = L-glutamine + ADP + phosphate + H(+)</text>
        <dbReference type="Rhea" id="RHEA:16169"/>
        <dbReference type="ChEBI" id="CHEBI:15378"/>
        <dbReference type="ChEBI" id="CHEBI:28938"/>
        <dbReference type="ChEBI" id="CHEBI:29985"/>
        <dbReference type="ChEBI" id="CHEBI:30616"/>
        <dbReference type="ChEBI" id="CHEBI:43474"/>
        <dbReference type="ChEBI" id="CHEBI:58359"/>
        <dbReference type="ChEBI" id="CHEBI:456216"/>
        <dbReference type="EC" id="6.3.1.2"/>
    </reaction>
</comment>
<evidence type="ECO:0000256" key="2">
    <source>
        <dbReference type="ARBA" id="ARBA00009897"/>
    </source>
</evidence>
<name>A0A160T2V8_9CHLR</name>
<reference evidence="18" key="1">
    <citation type="submission" date="2016-01" db="EMBL/GenBank/DDBJ databases">
        <authorList>
            <person name="Mcilroy J.S."/>
            <person name="Karst M S."/>
            <person name="Albertsen M."/>
        </authorList>
    </citation>
    <scope>NUCLEOTIDE SEQUENCE</scope>
    <source>
        <strain evidence="18">Cfx-K</strain>
    </source>
</reference>